<dbReference type="InterPro" id="IPR029068">
    <property type="entry name" value="Glyas_Bleomycin-R_OHBP_Dase"/>
</dbReference>
<evidence type="ECO:0000313" key="4">
    <source>
        <dbReference type="Proteomes" id="UP000810207"/>
    </source>
</evidence>
<dbReference type="SUPFAM" id="SSF54593">
    <property type="entry name" value="Glyoxalase/Bleomycin resistance protein/Dihydroxybiphenyl dioxygenase"/>
    <property type="match status" value="1"/>
</dbReference>
<evidence type="ECO:0000256" key="1">
    <source>
        <dbReference type="ARBA" id="ARBA00022723"/>
    </source>
</evidence>
<evidence type="ECO:0000313" key="3">
    <source>
        <dbReference type="EMBL" id="MBP2248692.1"/>
    </source>
</evidence>
<comment type="caution">
    <text evidence="3">The sequence shown here is derived from an EMBL/GenBank/DDBJ whole genome shotgun (WGS) entry which is preliminary data.</text>
</comment>
<sequence>MITRGIDHIGITVPDMEQATLFLQQAFGAQLAYDHITPDDPPQEGPEAELKLGLRSGAKVIHIRMLSLGESASIELFQYANTAQSESVRASDYGLQHLALYVDDMQEAARHFKEAGGVLLTEPGALTGHIEGGEGNQFVYGRAPWGMLIELISYPSDIQYPNHSETKRWTPRKK</sequence>
<organism evidence="3 4">
    <name type="scientific">Paenibacillus xylanexedens</name>
    <dbReference type="NCBI Taxonomy" id="528191"/>
    <lineage>
        <taxon>Bacteria</taxon>
        <taxon>Bacillati</taxon>
        <taxon>Bacillota</taxon>
        <taxon>Bacilli</taxon>
        <taxon>Bacillales</taxon>
        <taxon>Paenibacillaceae</taxon>
        <taxon>Paenibacillus</taxon>
    </lineage>
</organism>
<accession>A0ABS4S0P3</accession>
<name>A0ABS4S0P3_PAEXY</name>
<dbReference type="RefSeq" id="WP_211084972.1">
    <property type="nucleotide sequence ID" value="NZ_CBCSLC010000052.1"/>
</dbReference>
<proteinExistence type="predicted"/>
<dbReference type="InterPro" id="IPR051785">
    <property type="entry name" value="MMCE/EMCE_epimerase"/>
</dbReference>
<dbReference type="InterPro" id="IPR037523">
    <property type="entry name" value="VOC_core"/>
</dbReference>
<reference evidence="3 4" key="1">
    <citation type="submission" date="2021-03" db="EMBL/GenBank/DDBJ databases">
        <title>Genomic Encyclopedia of Type Strains, Phase IV (KMG-IV): sequencing the most valuable type-strain genomes for metagenomic binning, comparative biology and taxonomic classification.</title>
        <authorList>
            <person name="Goeker M."/>
        </authorList>
    </citation>
    <scope>NUCLEOTIDE SEQUENCE [LARGE SCALE GENOMIC DNA]</scope>
    <source>
        <strain evidence="3 4">DSM 21292</strain>
    </source>
</reference>
<gene>
    <name evidence="3" type="ORF">J2Z28_005375</name>
</gene>
<keyword evidence="4" id="KW-1185">Reference proteome</keyword>
<dbReference type="Pfam" id="PF13669">
    <property type="entry name" value="Glyoxalase_4"/>
    <property type="match status" value="1"/>
</dbReference>
<dbReference type="Proteomes" id="UP000810207">
    <property type="component" value="Unassembled WGS sequence"/>
</dbReference>
<dbReference type="Gene3D" id="3.10.180.10">
    <property type="entry name" value="2,3-Dihydroxybiphenyl 1,2-Dioxygenase, domain 1"/>
    <property type="match status" value="1"/>
</dbReference>
<dbReference type="EMBL" id="JAGIKV010000026">
    <property type="protein sequence ID" value="MBP2248692.1"/>
    <property type="molecule type" value="Genomic_DNA"/>
</dbReference>
<feature type="domain" description="VOC" evidence="2">
    <location>
        <begin position="5"/>
        <end position="154"/>
    </location>
</feature>
<dbReference type="PANTHER" id="PTHR43048">
    <property type="entry name" value="METHYLMALONYL-COA EPIMERASE"/>
    <property type="match status" value="1"/>
</dbReference>
<dbReference type="PROSITE" id="PS51819">
    <property type="entry name" value="VOC"/>
    <property type="match status" value="1"/>
</dbReference>
<dbReference type="PANTHER" id="PTHR43048:SF6">
    <property type="entry name" value="BLR8189 PROTEIN"/>
    <property type="match status" value="1"/>
</dbReference>
<keyword evidence="1" id="KW-0479">Metal-binding</keyword>
<protein>
    <submittedName>
        <fullName evidence="3">Catechol 2,3-dioxygenase-like lactoylglutathione lyase family enzyme</fullName>
    </submittedName>
</protein>
<evidence type="ECO:0000259" key="2">
    <source>
        <dbReference type="PROSITE" id="PS51819"/>
    </source>
</evidence>